<dbReference type="STRING" id="1423755.FC40_GL000892"/>
<evidence type="ECO:0000256" key="8">
    <source>
        <dbReference type="ARBA" id="ARBA00019357"/>
    </source>
</evidence>
<evidence type="ECO:0000256" key="4">
    <source>
        <dbReference type="ARBA" id="ARBA00008276"/>
    </source>
</evidence>
<proteinExistence type="inferred from homology"/>
<evidence type="ECO:0000256" key="11">
    <source>
        <dbReference type="ARBA" id="ARBA00022741"/>
    </source>
</evidence>
<accession>A0A0R1WMU0</accession>
<dbReference type="InterPro" id="IPR036615">
    <property type="entry name" value="Mur_ligase_C_dom_sf"/>
</dbReference>
<dbReference type="PATRIC" id="fig|1423755.3.peg.946"/>
<dbReference type="SUPFAM" id="SSF53623">
    <property type="entry name" value="MurD-like peptide ligases, catalytic domain"/>
    <property type="match status" value="1"/>
</dbReference>
<evidence type="ECO:0000256" key="5">
    <source>
        <dbReference type="ARBA" id="ARBA00011245"/>
    </source>
</evidence>
<evidence type="ECO:0000259" key="19">
    <source>
        <dbReference type="Pfam" id="PF02875"/>
    </source>
</evidence>
<dbReference type="GO" id="GO:0004326">
    <property type="term" value="F:tetrahydrofolylpolyglutamate synthase activity"/>
    <property type="evidence" value="ECO:0007669"/>
    <property type="project" value="UniProtKB-EC"/>
</dbReference>
<keyword evidence="9 18" id="KW-0436">Ligase</keyword>
<dbReference type="GO" id="GO:0005737">
    <property type="term" value="C:cytoplasm"/>
    <property type="evidence" value="ECO:0007669"/>
    <property type="project" value="TreeGrafter"/>
</dbReference>
<keyword evidence="14" id="KW-0289">Folate biosynthesis</keyword>
<dbReference type="NCBIfam" id="TIGR01499">
    <property type="entry name" value="folC"/>
    <property type="match status" value="1"/>
</dbReference>
<dbReference type="GO" id="GO:0046872">
    <property type="term" value="F:metal ion binding"/>
    <property type="evidence" value="ECO:0007669"/>
    <property type="project" value="UniProtKB-KW"/>
</dbReference>
<evidence type="ECO:0000256" key="13">
    <source>
        <dbReference type="ARBA" id="ARBA00022842"/>
    </source>
</evidence>
<comment type="cofactor">
    <cofactor evidence="1">
        <name>Mg(2+)</name>
        <dbReference type="ChEBI" id="CHEBI:18420"/>
    </cofactor>
</comment>
<keyword evidence="11 18" id="KW-0547">Nucleotide-binding</keyword>
<dbReference type="EMBL" id="AZGD01000090">
    <property type="protein sequence ID" value="KRM19102.1"/>
    <property type="molecule type" value="Genomic_DNA"/>
</dbReference>
<evidence type="ECO:0000256" key="16">
    <source>
        <dbReference type="ARBA" id="ARBA00047493"/>
    </source>
</evidence>
<feature type="domain" description="Mur ligase C-terminal" evidence="19">
    <location>
        <begin position="304"/>
        <end position="421"/>
    </location>
</feature>
<evidence type="ECO:0000256" key="7">
    <source>
        <dbReference type="ARBA" id="ARBA00013025"/>
    </source>
</evidence>
<dbReference type="InterPro" id="IPR036565">
    <property type="entry name" value="Mur-like_cat_sf"/>
</dbReference>
<evidence type="ECO:0000256" key="10">
    <source>
        <dbReference type="ARBA" id="ARBA00022723"/>
    </source>
</evidence>
<dbReference type="FunFam" id="3.40.1190.10:FF:000004">
    <property type="entry name" value="Dihydrofolate synthase/folylpolyglutamate synthase"/>
    <property type="match status" value="1"/>
</dbReference>
<dbReference type="GO" id="GO:0005524">
    <property type="term" value="F:ATP binding"/>
    <property type="evidence" value="ECO:0007669"/>
    <property type="project" value="UniProtKB-KW"/>
</dbReference>
<dbReference type="Pfam" id="PF02875">
    <property type="entry name" value="Mur_ligase_C"/>
    <property type="match status" value="1"/>
</dbReference>
<keyword evidence="12 18" id="KW-0067">ATP-binding</keyword>
<dbReference type="eggNOG" id="COG0285">
    <property type="taxonomic scope" value="Bacteria"/>
</dbReference>
<gene>
    <name evidence="21" type="ORF">FC40_GL000892</name>
</gene>
<dbReference type="GO" id="GO:0046656">
    <property type="term" value="P:folic acid biosynthetic process"/>
    <property type="evidence" value="ECO:0007669"/>
    <property type="project" value="UniProtKB-KW"/>
</dbReference>
<evidence type="ECO:0000256" key="1">
    <source>
        <dbReference type="ARBA" id="ARBA00001946"/>
    </source>
</evidence>
<dbReference type="Pfam" id="PF08245">
    <property type="entry name" value="Mur_ligase_M"/>
    <property type="match status" value="1"/>
</dbReference>
<evidence type="ECO:0000256" key="12">
    <source>
        <dbReference type="ARBA" id="ARBA00022840"/>
    </source>
</evidence>
<keyword evidence="13" id="KW-0460">Magnesium</keyword>
<sequence>MVVNNYDEALEFIHGRTQFKKIPTLKRMQYLLEKLGNPHVGGKFIHVTGTNGKGSTTAYLRDLIKATGYSVGTFTSPFIQKFNERIAINGNMISDEDLLELVRVIEPIVNKMDEDKQSEFGGPTEFEIITAMMFLYFKQQAVDYAVIEVGIGGKFDSTNVLTPILSVITNVRMDHNKILGDTLKEIAFQKSGIIKNNQPTILGDILPKPKQVLIEAAQQKNSLVYEMGQEFIYKKAPTMHWGEKFSFHGMGYDIQKIKISMQGQHQVKNAALAIAAFIKFAEMENIEISTNLIKDAIEKTSWQGRLELVNQEPLIVLDGAHNLAAIQEIKKVLREKFSDREIYVIISILEDKAADEMIAELLTLKNVHLVVTTFNAHRKVTNLKYLKEKFPNVKQAKSWQEALLEVTNLMSMEDMILFTGSLYFISEVRKYFK</sequence>
<dbReference type="OrthoDB" id="9809356at2"/>
<dbReference type="SUPFAM" id="SSF53244">
    <property type="entry name" value="MurD-like peptide ligases, peptide-binding domain"/>
    <property type="match status" value="1"/>
</dbReference>
<keyword evidence="10" id="KW-0479">Metal-binding</keyword>
<dbReference type="PANTHER" id="PTHR11136">
    <property type="entry name" value="FOLYLPOLYGLUTAMATE SYNTHASE-RELATED"/>
    <property type="match status" value="1"/>
</dbReference>
<evidence type="ECO:0000313" key="22">
    <source>
        <dbReference type="Proteomes" id="UP000051054"/>
    </source>
</evidence>
<evidence type="ECO:0000256" key="14">
    <source>
        <dbReference type="ARBA" id="ARBA00022909"/>
    </source>
</evidence>
<dbReference type="InterPro" id="IPR018109">
    <property type="entry name" value="Folylpolyglutamate_synth_CS"/>
</dbReference>
<organism evidence="21 22">
    <name type="scientific">Ligilactobacillus hayakitensis DSM 18933 = JCM 14209</name>
    <dbReference type="NCBI Taxonomy" id="1423755"/>
    <lineage>
        <taxon>Bacteria</taxon>
        <taxon>Bacillati</taxon>
        <taxon>Bacillota</taxon>
        <taxon>Bacilli</taxon>
        <taxon>Lactobacillales</taxon>
        <taxon>Lactobacillaceae</taxon>
        <taxon>Ligilactobacillus</taxon>
    </lineage>
</organism>
<evidence type="ECO:0000259" key="20">
    <source>
        <dbReference type="Pfam" id="PF08245"/>
    </source>
</evidence>
<dbReference type="GO" id="GO:0008841">
    <property type="term" value="F:dihydrofolate synthase activity"/>
    <property type="evidence" value="ECO:0007669"/>
    <property type="project" value="UniProtKB-EC"/>
</dbReference>
<comment type="pathway">
    <text evidence="2">Cofactor biosynthesis; tetrahydrofolate biosynthesis; 7,8-dihydrofolate from 2-amino-4-hydroxy-6-hydroxymethyl-7,8-dihydropteridine diphosphate and 4-aminobenzoate: step 2/2.</text>
</comment>
<comment type="catalytic activity">
    <reaction evidence="16">
        <text>(6S)-5,6,7,8-tetrahydrofolyl-(gamma-L-Glu)(n) + L-glutamate + ATP = (6S)-5,6,7,8-tetrahydrofolyl-(gamma-L-Glu)(n+1) + ADP + phosphate + H(+)</text>
        <dbReference type="Rhea" id="RHEA:10580"/>
        <dbReference type="Rhea" id="RHEA-COMP:14738"/>
        <dbReference type="Rhea" id="RHEA-COMP:14740"/>
        <dbReference type="ChEBI" id="CHEBI:15378"/>
        <dbReference type="ChEBI" id="CHEBI:29985"/>
        <dbReference type="ChEBI" id="CHEBI:30616"/>
        <dbReference type="ChEBI" id="CHEBI:43474"/>
        <dbReference type="ChEBI" id="CHEBI:141005"/>
        <dbReference type="ChEBI" id="CHEBI:456216"/>
        <dbReference type="EC" id="6.3.2.17"/>
    </reaction>
</comment>
<evidence type="ECO:0000256" key="15">
    <source>
        <dbReference type="ARBA" id="ARBA00030592"/>
    </source>
</evidence>
<dbReference type="PIRSF" id="PIRSF001563">
    <property type="entry name" value="Folylpolyglu_synth"/>
    <property type="match status" value="1"/>
</dbReference>
<comment type="subunit">
    <text evidence="5">Monomer.</text>
</comment>
<dbReference type="Gene3D" id="3.40.1190.10">
    <property type="entry name" value="Mur-like, catalytic domain"/>
    <property type="match status" value="1"/>
</dbReference>
<comment type="pathway">
    <text evidence="3">Cofactor biosynthesis; tetrahydrofolylpolyglutamate biosynthesis.</text>
</comment>
<evidence type="ECO:0000256" key="6">
    <source>
        <dbReference type="ARBA" id="ARBA00013023"/>
    </source>
</evidence>
<comment type="catalytic activity">
    <reaction evidence="17">
        <text>7,8-dihydropteroate + L-glutamate + ATP = 7,8-dihydrofolate + ADP + phosphate + H(+)</text>
        <dbReference type="Rhea" id="RHEA:23584"/>
        <dbReference type="ChEBI" id="CHEBI:15378"/>
        <dbReference type="ChEBI" id="CHEBI:17839"/>
        <dbReference type="ChEBI" id="CHEBI:29985"/>
        <dbReference type="ChEBI" id="CHEBI:30616"/>
        <dbReference type="ChEBI" id="CHEBI:43474"/>
        <dbReference type="ChEBI" id="CHEBI:57451"/>
        <dbReference type="ChEBI" id="CHEBI:456216"/>
        <dbReference type="EC" id="6.3.2.12"/>
    </reaction>
</comment>
<keyword evidence="22" id="KW-1185">Reference proteome</keyword>
<evidence type="ECO:0000256" key="9">
    <source>
        <dbReference type="ARBA" id="ARBA00022598"/>
    </source>
</evidence>
<dbReference type="EC" id="6.3.2.17" evidence="7"/>
<reference evidence="21 22" key="1">
    <citation type="journal article" date="2015" name="Genome Announc.">
        <title>Expanding the biotechnology potential of lactobacilli through comparative genomics of 213 strains and associated genera.</title>
        <authorList>
            <person name="Sun Z."/>
            <person name="Harris H.M."/>
            <person name="McCann A."/>
            <person name="Guo C."/>
            <person name="Argimon S."/>
            <person name="Zhang W."/>
            <person name="Yang X."/>
            <person name="Jeffery I.B."/>
            <person name="Cooney J.C."/>
            <person name="Kagawa T.F."/>
            <person name="Liu W."/>
            <person name="Song Y."/>
            <person name="Salvetti E."/>
            <person name="Wrobel A."/>
            <person name="Rasinkangas P."/>
            <person name="Parkhill J."/>
            <person name="Rea M.C."/>
            <person name="O'Sullivan O."/>
            <person name="Ritari J."/>
            <person name="Douillard F.P."/>
            <person name="Paul Ross R."/>
            <person name="Yang R."/>
            <person name="Briner A.E."/>
            <person name="Felis G.E."/>
            <person name="de Vos W.M."/>
            <person name="Barrangou R."/>
            <person name="Klaenhammer T.R."/>
            <person name="Caufield P.W."/>
            <person name="Cui Y."/>
            <person name="Zhang H."/>
            <person name="O'Toole P.W."/>
        </authorList>
    </citation>
    <scope>NUCLEOTIDE SEQUENCE [LARGE SCALE GENOMIC DNA]</scope>
    <source>
        <strain evidence="21 22">DSM 18933</strain>
    </source>
</reference>
<dbReference type="Proteomes" id="UP000051054">
    <property type="component" value="Unassembled WGS sequence"/>
</dbReference>
<evidence type="ECO:0000256" key="3">
    <source>
        <dbReference type="ARBA" id="ARBA00005150"/>
    </source>
</evidence>
<feature type="domain" description="Mur ligase central" evidence="20">
    <location>
        <begin position="47"/>
        <end position="276"/>
    </location>
</feature>
<dbReference type="PROSITE" id="PS01012">
    <property type="entry name" value="FOLYLPOLYGLU_SYNT_2"/>
    <property type="match status" value="1"/>
</dbReference>
<dbReference type="EC" id="6.3.2.12" evidence="6"/>
<evidence type="ECO:0000256" key="17">
    <source>
        <dbReference type="ARBA" id="ARBA00049161"/>
    </source>
</evidence>
<dbReference type="InterPro" id="IPR004101">
    <property type="entry name" value="Mur_ligase_C"/>
</dbReference>
<dbReference type="RefSeq" id="WP_025021631.1">
    <property type="nucleotide sequence ID" value="NZ_AZGD01000090.1"/>
</dbReference>
<evidence type="ECO:0000256" key="2">
    <source>
        <dbReference type="ARBA" id="ARBA00004799"/>
    </source>
</evidence>
<dbReference type="AlphaFoldDB" id="A0A0R1WMU0"/>
<evidence type="ECO:0000256" key="18">
    <source>
        <dbReference type="PIRNR" id="PIRNR001563"/>
    </source>
</evidence>
<comment type="similarity">
    <text evidence="4 18">Belongs to the folylpolyglutamate synthase family.</text>
</comment>
<evidence type="ECO:0000313" key="21">
    <source>
        <dbReference type="EMBL" id="KRM19102.1"/>
    </source>
</evidence>
<dbReference type="Gene3D" id="3.90.190.20">
    <property type="entry name" value="Mur ligase, C-terminal domain"/>
    <property type="match status" value="1"/>
</dbReference>
<name>A0A0R1WMU0_9LACO</name>
<dbReference type="PANTHER" id="PTHR11136:SF0">
    <property type="entry name" value="DIHYDROFOLATE SYNTHETASE-RELATED"/>
    <property type="match status" value="1"/>
</dbReference>
<protein>
    <recommendedName>
        <fullName evidence="8">Dihydrofolate synthase/folylpolyglutamate synthase</fullName>
        <ecNumber evidence="6">6.3.2.12</ecNumber>
        <ecNumber evidence="7">6.3.2.17</ecNumber>
    </recommendedName>
    <alternativeName>
        <fullName evidence="15">Tetrahydrofolylpolyglutamate synthase</fullName>
    </alternativeName>
</protein>
<dbReference type="InterPro" id="IPR001645">
    <property type="entry name" value="Folylpolyglutamate_synth"/>
</dbReference>
<dbReference type="InterPro" id="IPR013221">
    <property type="entry name" value="Mur_ligase_cen"/>
</dbReference>
<comment type="caution">
    <text evidence="21">The sequence shown here is derived from an EMBL/GenBank/DDBJ whole genome shotgun (WGS) entry which is preliminary data.</text>
</comment>